<protein>
    <submittedName>
        <fullName evidence="2">Uncharacterized protein</fullName>
    </submittedName>
</protein>
<accession>A0A1G2CGS1</accession>
<dbReference type="AlphaFoldDB" id="A0A1G2CGS1"/>
<feature type="transmembrane region" description="Helical" evidence="1">
    <location>
        <begin position="119"/>
        <end position="140"/>
    </location>
</feature>
<evidence type="ECO:0000256" key="1">
    <source>
        <dbReference type="SAM" id="Phobius"/>
    </source>
</evidence>
<evidence type="ECO:0000313" key="3">
    <source>
        <dbReference type="Proteomes" id="UP000178348"/>
    </source>
</evidence>
<organism evidence="2 3">
    <name type="scientific">Candidatus Liptonbacteria bacterium RIFCSPLOWO2_01_FULL_53_13</name>
    <dbReference type="NCBI Taxonomy" id="1798651"/>
    <lineage>
        <taxon>Bacteria</taxon>
        <taxon>Candidatus Liptoniibacteriota</taxon>
    </lineage>
</organism>
<dbReference type="EMBL" id="MHLB01000060">
    <property type="protein sequence ID" value="OGZ00604.1"/>
    <property type="molecule type" value="Genomic_DNA"/>
</dbReference>
<keyword evidence="1" id="KW-0472">Membrane</keyword>
<comment type="caution">
    <text evidence="2">The sequence shown here is derived from an EMBL/GenBank/DDBJ whole genome shotgun (WGS) entry which is preliminary data.</text>
</comment>
<dbReference type="Proteomes" id="UP000178348">
    <property type="component" value="Unassembled WGS sequence"/>
</dbReference>
<reference evidence="2 3" key="1">
    <citation type="journal article" date="2016" name="Nat. Commun.">
        <title>Thousands of microbial genomes shed light on interconnected biogeochemical processes in an aquifer system.</title>
        <authorList>
            <person name="Anantharaman K."/>
            <person name="Brown C.T."/>
            <person name="Hug L.A."/>
            <person name="Sharon I."/>
            <person name="Castelle C.J."/>
            <person name="Probst A.J."/>
            <person name="Thomas B.C."/>
            <person name="Singh A."/>
            <person name="Wilkins M.J."/>
            <person name="Karaoz U."/>
            <person name="Brodie E.L."/>
            <person name="Williams K.H."/>
            <person name="Hubbard S.S."/>
            <person name="Banfield J.F."/>
        </authorList>
    </citation>
    <scope>NUCLEOTIDE SEQUENCE [LARGE SCALE GENOMIC DNA]</scope>
</reference>
<feature type="transmembrane region" description="Helical" evidence="1">
    <location>
        <begin position="179"/>
        <end position="198"/>
    </location>
</feature>
<name>A0A1G2CGS1_9BACT</name>
<keyword evidence="1" id="KW-1133">Transmembrane helix</keyword>
<evidence type="ECO:0000313" key="2">
    <source>
        <dbReference type="EMBL" id="OGZ00604.1"/>
    </source>
</evidence>
<feature type="transmembrane region" description="Helical" evidence="1">
    <location>
        <begin position="56"/>
        <end position="73"/>
    </location>
</feature>
<gene>
    <name evidence="2" type="ORF">A2946_03220</name>
</gene>
<sequence length="204" mass="23128">MWFLAKFFGLLAVSGALTLVAMRAWAWFVTRREESEEERKRKLSEKFQDMLDDNDIPWYAGIVTTGLTFLIALESPGSPLFPDAIRTIPGVQTLVDYWGWFFHGKLYQPPASIPSLATWFWWEATVLLGLLTALYTTIAFRDEVGYAALKIWNFIQARRSREGAATPEEPHRPEGKHGIGLAILILSDFVAAFAAEFLSKKVRV</sequence>
<proteinExistence type="predicted"/>
<keyword evidence="1" id="KW-0812">Transmembrane</keyword>